<proteinExistence type="predicted"/>
<name>A0A8S5NFA8_9CAUD</name>
<protein>
    <submittedName>
        <fullName evidence="1">Uncharacterized protein</fullName>
    </submittedName>
</protein>
<organism evidence="1">
    <name type="scientific">Siphoviridae sp. ctrok7</name>
    <dbReference type="NCBI Taxonomy" id="2826480"/>
    <lineage>
        <taxon>Viruses</taxon>
        <taxon>Duplodnaviria</taxon>
        <taxon>Heunggongvirae</taxon>
        <taxon>Uroviricota</taxon>
        <taxon>Caudoviricetes</taxon>
    </lineage>
</organism>
<evidence type="ECO:0000313" key="1">
    <source>
        <dbReference type="EMBL" id="DAD92978.1"/>
    </source>
</evidence>
<accession>A0A8S5NFA8</accession>
<dbReference type="EMBL" id="BK015149">
    <property type="protein sequence ID" value="DAD92978.1"/>
    <property type="molecule type" value="Genomic_DNA"/>
</dbReference>
<reference evidence="1" key="1">
    <citation type="journal article" date="2021" name="Proc. Natl. Acad. Sci. U.S.A.">
        <title>A Catalog of Tens of Thousands of Viruses from Human Metagenomes Reveals Hidden Associations with Chronic Diseases.</title>
        <authorList>
            <person name="Tisza M.J."/>
            <person name="Buck C.B."/>
        </authorList>
    </citation>
    <scope>NUCLEOTIDE SEQUENCE</scope>
    <source>
        <strain evidence="1">Ctrok7</strain>
    </source>
</reference>
<sequence length="321" mass="37374">MIINMETLPEKTNRLPQTLPEKRQSAAVLLYSGTAKAIDVRRAMVELPEVAKALTPVEKYIFVASTKKQIAEIDDETLIAKTGQMFRFIAMDVGYIIPTNSEDWAYICTRLLDILKKYYSQMTLADIKLAFELATTGELDDYLPKDSQGNPDKKHYQQFNADYFAKVLNAYCRKQNQVIGKAYTALPEPKKELSPEQIRYYRNQSVMTCLMCFLRYKYTGRLVFGLTDEMFVYNWLLGVGLADEVKETEDDRKEAYNRFLARAARGFVNEFTVYHVRKQGTQSPEIDYTAFEVARRKEIKRTFDRMIADELQIDNYLDFWK</sequence>